<keyword evidence="2" id="KW-1185">Reference proteome</keyword>
<name>A0A1R3KR36_9ROSI</name>
<evidence type="ECO:0000313" key="2">
    <source>
        <dbReference type="Proteomes" id="UP000187203"/>
    </source>
</evidence>
<reference evidence="2" key="1">
    <citation type="submission" date="2013-09" db="EMBL/GenBank/DDBJ databases">
        <title>Corchorus olitorius genome sequencing.</title>
        <authorList>
            <person name="Alam M."/>
            <person name="Haque M.S."/>
            <person name="Islam M.S."/>
            <person name="Emdad E.M."/>
            <person name="Islam M.M."/>
            <person name="Ahmed B."/>
            <person name="Halim A."/>
            <person name="Hossen Q.M.M."/>
            <person name="Hossain M.Z."/>
            <person name="Ahmed R."/>
            <person name="Khan M.M."/>
            <person name="Islam R."/>
            <person name="Rashid M.M."/>
            <person name="Khan S.A."/>
            <person name="Rahman M.S."/>
            <person name="Alam M."/>
            <person name="Yahiya A.S."/>
            <person name="Khan M.S."/>
            <person name="Azam M.S."/>
            <person name="Haque T."/>
            <person name="Lashkar M.Z.H."/>
            <person name="Akhand A.I."/>
            <person name="Morshed G."/>
            <person name="Roy S."/>
            <person name="Uddin K.S."/>
            <person name="Rabeya T."/>
            <person name="Hossain A.S."/>
            <person name="Chowdhury A."/>
            <person name="Snigdha A.R."/>
            <person name="Mortoza M.S."/>
            <person name="Matin S.A."/>
            <person name="Hoque S.M.E."/>
            <person name="Islam M.K."/>
            <person name="Roy D.K."/>
            <person name="Haider R."/>
            <person name="Moosa M.M."/>
            <person name="Elias S.M."/>
            <person name="Hasan A.M."/>
            <person name="Jahan S."/>
            <person name="Shafiuddin M."/>
            <person name="Mahmood N."/>
            <person name="Shommy N.S."/>
        </authorList>
    </citation>
    <scope>NUCLEOTIDE SEQUENCE [LARGE SCALE GENOMIC DNA]</scope>
    <source>
        <strain evidence="2">cv. O-4</strain>
    </source>
</reference>
<dbReference type="EMBL" id="AWUE01012327">
    <property type="protein sequence ID" value="OMP09546.1"/>
    <property type="molecule type" value="Genomic_DNA"/>
</dbReference>
<gene>
    <name evidence="1" type="ORF">COLO4_05367</name>
</gene>
<accession>A0A1R3KR36</accession>
<dbReference type="Proteomes" id="UP000187203">
    <property type="component" value="Unassembled WGS sequence"/>
</dbReference>
<sequence>MVTANVGVTAAMARLREKETMGIYHSRPATMI</sequence>
<proteinExistence type="predicted"/>
<protein>
    <submittedName>
        <fullName evidence="1">Uncharacterized protein</fullName>
    </submittedName>
</protein>
<dbReference type="AlphaFoldDB" id="A0A1R3KR36"/>
<evidence type="ECO:0000313" key="1">
    <source>
        <dbReference type="EMBL" id="OMP09546.1"/>
    </source>
</evidence>
<organism evidence="1 2">
    <name type="scientific">Corchorus olitorius</name>
    <dbReference type="NCBI Taxonomy" id="93759"/>
    <lineage>
        <taxon>Eukaryota</taxon>
        <taxon>Viridiplantae</taxon>
        <taxon>Streptophyta</taxon>
        <taxon>Embryophyta</taxon>
        <taxon>Tracheophyta</taxon>
        <taxon>Spermatophyta</taxon>
        <taxon>Magnoliopsida</taxon>
        <taxon>eudicotyledons</taxon>
        <taxon>Gunneridae</taxon>
        <taxon>Pentapetalae</taxon>
        <taxon>rosids</taxon>
        <taxon>malvids</taxon>
        <taxon>Malvales</taxon>
        <taxon>Malvaceae</taxon>
        <taxon>Grewioideae</taxon>
        <taxon>Apeibeae</taxon>
        <taxon>Corchorus</taxon>
    </lineage>
</organism>
<comment type="caution">
    <text evidence="1">The sequence shown here is derived from an EMBL/GenBank/DDBJ whole genome shotgun (WGS) entry which is preliminary data.</text>
</comment>